<dbReference type="AlphaFoldDB" id="A0A7D5V9F8"/>
<dbReference type="RefSeq" id="WP_180308053.1">
    <property type="nucleotide sequence ID" value="NZ_CP058952.1"/>
</dbReference>
<keyword evidence="2" id="KW-1185">Reference proteome</keyword>
<reference evidence="1 2" key="1">
    <citation type="journal article" date="2016" name="Int. J. Syst. Evol. Microbiol.">
        <title>Chitinibacter fontanus sp. nov., isolated from a spring.</title>
        <authorList>
            <person name="Sheu S.Y."/>
            <person name="Li Y.S."/>
            <person name="Young C.C."/>
            <person name="Chen W.M."/>
        </authorList>
    </citation>
    <scope>NUCLEOTIDE SEQUENCE [LARGE SCALE GENOMIC DNA]</scope>
    <source>
        <strain evidence="1 2">STM-7</strain>
    </source>
</reference>
<gene>
    <name evidence="1" type="ORF">HZU75_04915</name>
</gene>
<accession>A0A7D5V9F8</accession>
<proteinExistence type="predicted"/>
<dbReference type="KEGG" id="cfon:HZU75_04915"/>
<organism evidence="1 2">
    <name type="scientific">Chitinibacter fontanus</name>
    <dbReference type="NCBI Taxonomy" id="1737446"/>
    <lineage>
        <taxon>Bacteria</taxon>
        <taxon>Pseudomonadati</taxon>
        <taxon>Pseudomonadota</taxon>
        <taxon>Betaproteobacteria</taxon>
        <taxon>Neisseriales</taxon>
        <taxon>Chitinibacteraceae</taxon>
        <taxon>Chitinibacter</taxon>
    </lineage>
</organism>
<evidence type="ECO:0000313" key="1">
    <source>
        <dbReference type="EMBL" id="QLI80920.1"/>
    </source>
</evidence>
<protein>
    <submittedName>
        <fullName evidence="1">Uncharacterized protein</fullName>
    </submittedName>
</protein>
<dbReference type="EMBL" id="CP058952">
    <property type="protein sequence ID" value="QLI80920.1"/>
    <property type="molecule type" value="Genomic_DNA"/>
</dbReference>
<name>A0A7D5V9F8_9NEIS</name>
<sequence>MFDFKSLIGALLGKREQEGVHNYKSATIMMQELPESDILQAQQEIVKALKQLNANPKTSAKERFKTVPYLDEKARSLQTHLVDIYQGKTLDDGASPKQVLPTLLAFWNDMGDAYRFCVKQASQSLPRGLEKDLQVFTLRGLMYFVEQARWSYLRYMEVDSRTWRNLNRLYLYAEQEGFAATPLQPYPEAEITDVRREYMLLMMLSLAHPEKMQPAQIELVTQWLKRWVSRLDLETQIKPNRQLFAINVAGSTPPKRLRRDMVGENWRYWFTETLVLHIKETIEKLNQGEDAAQLGLPVDSGQPANIDLMQHLINLWSRDTPAPVRKSERRATQKSINVTRGLDDVISHLRGTPPDANSRDRWTIDNESATGIGVNFHSDREDALQVGEIVGMDGVGMSPVSVGIVRRITKTREGQVNVGIETVSQTPIVVELTPLLGNRSFFGIYSPENNTINQNRFLVLPQAFFADNREFRLAAQGKTYRIRLSPAIEHTANASLANFAVLEKL</sequence>
<dbReference type="Proteomes" id="UP000510822">
    <property type="component" value="Chromosome"/>
</dbReference>
<evidence type="ECO:0000313" key="2">
    <source>
        <dbReference type="Proteomes" id="UP000510822"/>
    </source>
</evidence>